<evidence type="ECO:0000313" key="2">
    <source>
        <dbReference type="EMBL" id="KAJ7379544.1"/>
    </source>
</evidence>
<name>A0A9X0CZT1_9CNID</name>
<keyword evidence="1" id="KW-0175">Coiled coil</keyword>
<dbReference type="EMBL" id="MU826357">
    <property type="protein sequence ID" value="KAJ7379544.1"/>
    <property type="molecule type" value="Genomic_DNA"/>
</dbReference>
<evidence type="ECO:0000313" key="3">
    <source>
        <dbReference type="Proteomes" id="UP001163046"/>
    </source>
</evidence>
<dbReference type="Proteomes" id="UP001163046">
    <property type="component" value="Unassembled WGS sequence"/>
</dbReference>
<proteinExistence type="predicted"/>
<dbReference type="AlphaFoldDB" id="A0A9X0CZT1"/>
<sequence length="124" mass="13742">MPETDDMAANIKYILQKLEKLDSMETMLNKASSKIEAVETQVNKLALKVEALDSKRRVADKSLGKLTASVEFASGVCDDAKSDQKKDRENYEAKFACMSKENVLYGGIFEKRKPSLQGNSRSSG</sequence>
<protein>
    <submittedName>
        <fullName evidence="2">Uncharacterized protein</fullName>
    </submittedName>
</protein>
<evidence type="ECO:0000256" key="1">
    <source>
        <dbReference type="SAM" id="Coils"/>
    </source>
</evidence>
<feature type="coiled-coil region" evidence="1">
    <location>
        <begin position="21"/>
        <end position="55"/>
    </location>
</feature>
<accession>A0A9X0CZT1</accession>
<keyword evidence="3" id="KW-1185">Reference proteome</keyword>
<organism evidence="2 3">
    <name type="scientific">Desmophyllum pertusum</name>
    <dbReference type="NCBI Taxonomy" id="174260"/>
    <lineage>
        <taxon>Eukaryota</taxon>
        <taxon>Metazoa</taxon>
        <taxon>Cnidaria</taxon>
        <taxon>Anthozoa</taxon>
        <taxon>Hexacorallia</taxon>
        <taxon>Scleractinia</taxon>
        <taxon>Caryophylliina</taxon>
        <taxon>Caryophylliidae</taxon>
        <taxon>Desmophyllum</taxon>
    </lineage>
</organism>
<comment type="caution">
    <text evidence="2">The sequence shown here is derived from an EMBL/GenBank/DDBJ whole genome shotgun (WGS) entry which is preliminary data.</text>
</comment>
<reference evidence="2" key="1">
    <citation type="submission" date="2023-01" db="EMBL/GenBank/DDBJ databases">
        <title>Genome assembly of the deep-sea coral Lophelia pertusa.</title>
        <authorList>
            <person name="Herrera S."/>
            <person name="Cordes E."/>
        </authorList>
    </citation>
    <scope>NUCLEOTIDE SEQUENCE</scope>
    <source>
        <strain evidence="2">USNM1676648</strain>
        <tissue evidence="2">Polyp</tissue>
    </source>
</reference>
<gene>
    <name evidence="2" type="ORF">OS493_015336</name>
</gene>
<dbReference type="OrthoDB" id="5977454at2759"/>